<organism evidence="3 4">
    <name type="scientific">Paragonimus westermani</name>
    <dbReference type="NCBI Taxonomy" id="34504"/>
    <lineage>
        <taxon>Eukaryota</taxon>
        <taxon>Metazoa</taxon>
        <taxon>Spiralia</taxon>
        <taxon>Lophotrochozoa</taxon>
        <taxon>Platyhelminthes</taxon>
        <taxon>Trematoda</taxon>
        <taxon>Digenea</taxon>
        <taxon>Plagiorchiida</taxon>
        <taxon>Troglotremata</taxon>
        <taxon>Troglotrematidae</taxon>
        <taxon>Paragonimus</taxon>
    </lineage>
</organism>
<name>A0A5J4NAX6_9TREM</name>
<dbReference type="InterPro" id="IPR027244">
    <property type="entry name" value="IML1"/>
</dbReference>
<dbReference type="GO" id="GO:0005096">
    <property type="term" value="F:GTPase activator activity"/>
    <property type="evidence" value="ECO:0007669"/>
    <property type="project" value="InterPro"/>
</dbReference>
<protein>
    <recommendedName>
        <fullName evidence="2">DEPDC5 C-terminal domain-containing protein</fullName>
    </recommendedName>
</protein>
<dbReference type="GO" id="GO:1904262">
    <property type="term" value="P:negative regulation of TORC1 signaling"/>
    <property type="evidence" value="ECO:0007669"/>
    <property type="project" value="TreeGrafter"/>
</dbReference>
<feature type="region of interest" description="Disordered" evidence="1">
    <location>
        <begin position="561"/>
        <end position="586"/>
    </location>
</feature>
<dbReference type="GO" id="GO:0005765">
    <property type="term" value="C:lysosomal membrane"/>
    <property type="evidence" value="ECO:0007669"/>
    <property type="project" value="TreeGrafter"/>
</dbReference>
<proteinExistence type="predicted"/>
<feature type="domain" description="DEPDC5 C-terminal" evidence="2">
    <location>
        <begin position="119"/>
        <end position="294"/>
    </location>
</feature>
<dbReference type="InterPro" id="IPR045838">
    <property type="entry name" value="DEPDC5_CTD"/>
</dbReference>
<feature type="compositionally biased region" description="Polar residues" evidence="1">
    <location>
        <begin position="562"/>
        <end position="586"/>
    </location>
</feature>
<evidence type="ECO:0000313" key="3">
    <source>
        <dbReference type="EMBL" id="KAA3672647.1"/>
    </source>
</evidence>
<dbReference type="Proteomes" id="UP000324629">
    <property type="component" value="Unassembled WGS sequence"/>
</dbReference>
<gene>
    <name evidence="3" type="ORF">DEA37_0012893</name>
</gene>
<comment type="caution">
    <text evidence="3">The sequence shown here is derived from an EMBL/GenBank/DDBJ whole genome shotgun (WGS) entry which is preliminary data.</text>
</comment>
<reference evidence="3 4" key="1">
    <citation type="journal article" date="2019" name="Gigascience">
        <title>Whole-genome sequence of the oriental lung fluke Paragonimus westermani.</title>
        <authorList>
            <person name="Oey H."/>
            <person name="Zakrzewski M."/>
            <person name="Narain K."/>
            <person name="Devi K.R."/>
            <person name="Agatsuma T."/>
            <person name="Nawaratna S."/>
            <person name="Gobert G.N."/>
            <person name="Jones M.K."/>
            <person name="Ragan M.A."/>
            <person name="McManus D.P."/>
            <person name="Krause L."/>
        </authorList>
    </citation>
    <scope>NUCLEOTIDE SEQUENCE [LARGE SCALE GENOMIC DNA]</scope>
    <source>
        <strain evidence="3 4">IND2009</strain>
    </source>
</reference>
<dbReference type="EMBL" id="QNGE01004684">
    <property type="protein sequence ID" value="KAA3672647.1"/>
    <property type="molecule type" value="Genomic_DNA"/>
</dbReference>
<dbReference type="PANTHER" id="PTHR13179">
    <property type="entry name" value="DEP DOMAIN CONTAINING PROTEIN 5"/>
    <property type="match status" value="1"/>
</dbReference>
<dbReference type="AlphaFoldDB" id="A0A5J4NAX6"/>
<dbReference type="PANTHER" id="PTHR13179:SF8">
    <property type="entry name" value="GATOR COMPLEX PROTEIN DEPDC5"/>
    <property type="match status" value="1"/>
</dbReference>
<evidence type="ECO:0000256" key="1">
    <source>
        <dbReference type="SAM" id="MobiDB-lite"/>
    </source>
</evidence>
<dbReference type="GO" id="GO:0034198">
    <property type="term" value="P:cellular response to amino acid starvation"/>
    <property type="evidence" value="ECO:0007669"/>
    <property type="project" value="TreeGrafter"/>
</dbReference>
<sequence>NGLPFVSNVNTAVLPERTFLAFDATVWVINRFADVHTVDQAVGYLQVICLTLPYLFIFSRTGVASTVSQSSNNLAVIYPQPVGPLTKPADNSISIKPVSFPEAFTPKATPGPSGWTVDFQTEWAEVAFAYSAYEPCSSLTSFKSMEASSCGKPSMQQHPGVNPRNGFLTHENISTICGVPGKIGYHNSDSTLQKSCVCDLDDPATEGRVEWAHCVYDANYHPRCAFSLELQWLVASGTKLSELISNWQCRACKFEFHLFPVPCYPFGHATMRSDTDPLRAPIFVSVNVRSLLPCLSNMPTTDTGTNRTWTDRGSTSSGLSGVPITTQCDSDRNPLDFAARLFPGYTSVQQLHLLRLFQEHLVFRFGFLCDRHDEQRAASAGLSLESILNAPDLPKPWIHVHCSGGMFIMVPVYKNDAVTPILEKRSPSSPATLSTALSSSGQTLQDTVSTLLRASQSPLEVDCASDAATPHPPRYTISTKEMANEDSEYKNSCFANQLDVGYFWSWNHMLPRRWRGYLTGDESFQDAVLADFRAFMSAEDGRLMCAYQTFVHNLSAIDKGEGTTSRPLPSVQVLSNKSDLHNSGQN</sequence>
<evidence type="ECO:0000259" key="2">
    <source>
        <dbReference type="Pfam" id="PF19418"/>
    </source>
</evidence>
<feature type="domain" description="DEPDC5 C-terminal" evidence="2">
    <location>
        <begin position="483"/>
        <end position="540"/>
    </location>
</feature>
<dbReference type="GO" id="GO:1990130">
    <property type="term" value="C:GATOR1 complex"/>
    <property type="evidence" value="ECO:0007669"/>
    <property type="project" value="TreeGrafter"/>
</dbReference>
<feature type="non-terminal residue" evidence="3">
    <location>
        <position position="1"/>
    </location>
</feature>
<accession>A0A5J4NAX6</accession>
<dbReference type="Pfam" id="PF19418">
    <property type="entry name" value="DEPDC5_CTD"/>
    <property type="match status" value="2"/>
</dbReference>
<keyword evidence="4" id="KW-1185">Reference proteome</keyword>
<dbReference type="GO" id="GO:0010508">
    <property type="term" value="P:positive regulation of autophagy"/>
    <property type="evidence" value="ECO:0007669"/>
    <property type="project" value="TreeGrafter"/>
</dbReference>
<evidence type="ECO:0000313" key="4">
    <source>
        <dbReference type="Proteomes" id="UP000324629"/>
    </source>
</evidence>